<dbReference type="AlphaFoldDB" id="A0A165R2E5"/>
<dbReference type="OrthoDB" id="420046at2759"/>
<dbReference type="InParanoid" id="A0A165R2E5"/>
<proteinExistence type="predicted"/>
<keyword evidence="2" id="KW-1185">Reference proteome</keyword>
<evidence type="ECO:0000313" key="2">
    <source>
        <dbReference type="Proteomes" id="UP000076761"/>
    </source>
</evidence>
<name>A0A165R2E5_9AGAM</name>
<reference evidence="1 2" key="1">
    <citation type="journal article" date="2016" name="Mol. Biol. Evol.">
        <title>Comparative Genomics of Early-Diverging Mushroom-Forming Fungi Provides Insights into the Origins of Lignocellulose Decay Capabilities.</title>
        <authorList>
            <person name="Nagy L.G."/>
            <person name="Riley R."/>
            <person name="Tritt A."/>
            <person name="Adam C."/>
            <person name="Daum C."/>
            <person name="Floudas D."/>
            <person name="Sun H."/>
            <person name="Yadav J.S."/>
            <person name="Pangilinan J."/>
            <person name="Larsson K.H."/>
            <person name="Matsuura K."/>
            <person name="Barry K."/>
            <person name="Labutti K."/>
            <person name="Kuo R."/>
            <person name="Ohm R.A."/>
            <person name="Bhattacharya S.S."/>
            <person name="Shirouzu T."/>
            <person name="Yoshinaga Y."/>
            <person name="Martin F.M."/>
            <person name="Grigoriev I.V."/>
            <person name="Hibbett D.S."/>
        </authorList>
    </citation>
    <scope>NUCLEOTIDE SEQUENCE [LARGE SCALE GENOMIC DNA]</scope>
    <source>
        <strain evidence="1 2">HHB14362 ss-1</strain>
    </source>
</reference>
<accession>A0A165R2E5</accession>
<evidence type="ECO:0000313" key="1">
    <source>
        <dbReference type="EMBL" id="KZT23209.1"/>
    </source>
</evidence>
<organism evidence="1 2">
    <name type="scientific">Neolentinus lepideus HHB14362 ss-1</name>
    <dbReference type="NCBI Taxonomy" id="1314782"/>
    <lineage>
        <taxon>Eukaryota</taxon>
        <taxon>Fungi</taxon>
        <taxon>Dikarya</taxon>
        <taxon>Basidiomycota</taxon>
        <taxon>Agaricomycotina</taxon>
        <taxon>Agaricomycetes</taxon>
        <taxon>Gloeophyllales</taxon>
        <taxon>Gloeophyllaceae</taxon>
        <taxon>Neolentinus</taxon>
    </lineage>
</organism>
<dbReference type="Proteomes" id="UP000076761">
    <property type="component" value="Unassembled WGS sequence"/>
</dbReference>
<dbReference type="STRING" id="1314782.A0A165R2E5"/>
<sequence length="147" mass="16702">MNHQFQMASSKIRSQIQAREDLTDVLQIDTTQLAESIATQVFDELIAQHLYHLKFYCAHGIVHCFHNEYMLATKDFTDTIKEARTHQLHLTHTLYSFLGPAEDCIHCILWDEAGPAAAEFMILIAGRTIQSKVVVAADVLGWVDWST</sequence>
<protein>
    <submittedName>
        <fullName evidence="1">Uncharacterized protein</fullName>
    </submittedName>
</protein>
<gene>
    <name evidence="1" type="ORF">NEOLEDRAFT_1149498</name>
</gene>
<dbReference type="EMBL" id="KV425587">
    <property type="protein sequence ID" value="KZT23209.1"/>
    <property type="molecule type" value="Genomic_DNA"/>
</dbReference>